<feature type="region of interest" description="Disordered" evidence="1">
    <location>
        <begin position="217"/>
        <end position="240"/>
    </location>
</feature>
<dbReference type="PROSITE" id="PS51029">
    <property type="entry name" value="MADF"/>
    <property type="match status" value="1"/>
</dbReference>
<accession>A0AAV4BJ62</accession>
<evidence type="ECO:0000259" key="2">
    <source>
        <dbReference type="PROSITE" id="PS51029"/>
    </source>
</evidence>
<gene>
    <name evidence="3" type="ORF">PoB_004535800</name>
</gene>
<keyword evidence="4" id="KW-1185">Reference proteome</keyword>
<reference evidence="3 4" key="1">
    <citation type="journal article" date="2021" name="Elife">
        <title>Chloroplast acquisition without the gene transfer in kleptoplastic sea slugs, Plakobranchus ocellatus.</title>
        <authorList>
            <person name="Maeda T."/>
            <person name="Takahashi S."/>
            <person name="Yoshida T."/>
            <person name="Shimamura S."/>
            <person name="Takaki Y."/>
            <person name="Nagai Y."/>
            <person name="Toyoda A."/>
            <person name="Suzuki Y."/>
            <person name="Arimoto A."/>
            <person name="Ishii H."/>
            <person name="Satoh N."/>
            <person name="Nishiyama T."/>
            <person name="Hasebe M."/>
            <person name="Maruyama T."/>
            <person name="Minagawa J."/>
            <person name="Obokata J."/>
            <person name="Shigenobu S."/>
        </authorList>
    </citation>
    <scope>NUCLEOTIDE SEQUENCE [LARGE SCALE GENOMIC DNA]</scope>
</reference>
<dbReference type="SMART" id="SM00595">
    <property type="entry name" value="MADF"/>
    <property type="match status" value="1"/>
</dbReference>
<organism evidence="3 4">
    <name type="scientific">Plakobranchus ocellatus</name>
    <dbReference type="NCBI Taxonomy" id="259542"/>
    <lineage>
        <taxon>Eukaryota</taxon>
        <taxon>Metazoa</taxon>
        <taxon>Spiralia</taxon>
        <taxon>Lophotrochozoa</taxon>
        <taxon>Mollusca</taxon>
        <taxon>Gastropoda</taxon>
        <taxon>Heterobranchia</taxon>
        <taxon>Euthyneura</taxon>
        <taxon>Panpulmonata</taxon>
        <taxon>Sacoglossa</taxon>
        <taxon>Placobranchoidea</taxon>
        <taxon>Plakobranchidae</taxon>
        <taxon>Plakobranchus</taxon>
    </lineage>
</organism>
<protein>
    <recommendedName>
        <fullName evidence="2">MADF domain-containing protein</fullName>
    </recommendedName>
</protein>
<dbReference type="InterPro" id="IPR006578">
    <property type="entry name" value="MADF-dom"/>
</dbReference>
<dbReference type="EMBL" id="BLXT01004995">
    <property type="protein sequence ID" value="GFO18853.1"/>
    <property type="molecule type" value="Genomic_DNA"/>
</dbReference>
<name>A0AAV4BJ62_9GAST</name>
<dbReference type="Pfam" id="PF10545">
    <property type="entry name" value="MADF_DNA_bdg"/>
    <property type="match status" value="1"/>
</dbReference>
<sequence>MFTQQPDRLRHIFSVHRTIWLRQACQTFSGLCEPKSGVDVTKHIGLRTPATHYTLRTWFKMEDADLIELVRARPALFDKKDRNYTNRFCTEDVGAGFLTTKRERFLLGKDFIKLINNGKASSATNTVEVVKKRWTYLRDYYGKQKKFLEEAKSGQAAVRKIKWPLFDAISFVEKFAECSQTHTNFEKPGPLANIELESMPNPCLEDSQEQLTQVGLDTSSGQQLRNAAATDALPLPLPPS</sequence>
<dbReference type="PANTHER" id="PTHR12243:SF67">
    <property type="entry name" value="COREPRESSOR OF PANGOLIN, ISOFORM A-RELATED"/>
    <property type="match status" value="1"/>
</dbReference>
<dbReference type="Proteomes" id="UP000735302">
    <property type="component" value="Unassembled WGS sequence"/>
</dbReference>
<evidence type="ECO:0000313" key="3">
    <source>
        <dbReference type="EMBL" id="GFO18853.1"/>
    </source>
</evidence>
<comment type="caution">
    <text evidence="3">The sequence shown here is derived from an EMBL/GenBank/DDBJ whole genome shotgun (WGS) entry which is preliminary data.</text>
</comment>
<proteinExistence type="predicted"/>
<evidence type="ECO:0000313" key="4">
    <source>
        <dbReference type="Proteomes" id="UP000735302"/>
    </source>
</evidence>
<dbReference type="PANTHER" id="PTHR12243">
    <property type="entry name" value="MADF DOMAIN TRANSCRIPTION FACTOR"/>
    <property type="match status" value="1"/>
</dbReference>
<dbReference type="InterPro" id="IPR039353">
    <property type="entry name" value="TF_Adf1"/>
</dbReference>
<dbReference type="AlphaFoldDB" id="A0AAV4BJ62"/>
<feature type="domain" description="MADF" evidence="2">
    <location>
        <begin position="65"/>
        <end position="177"/>
    </location>
</feature>
<evidence type="ECO:0000256" key="1">
    <source>
        <dbReference type="SAM" id="MobiDB-lite"/>
    </source>
</evidence>